<proteinExistence type="predicted"/>
<organism evidence="1">
    <name type="scientific">marine sediment metagenome</name>
    <dbReference type="NCBI Taxonomy" id="412755"/>
    <lineage>
        <taxon>unclassified sequences</taxon>
        <taxon>metagenomes</taxon>
        <taxon>ecological metagenomes</taxon>
    </lineage>
</organism>
<protein>
    <submittedName>
        <fullName evidence="1">Uncharacterized protein</fullName>
    </submittedName>
</protein>
<dbReference type="EMBL" id="BARW01008407">
    <property type="protein sequence ID" value="GAI84106.1"/>
    <property type="molecule type" value="Genomic_DNA"/>
</dbReference>
<accession>X1SYA2</accession>
<sequence length="40" mass="4850">MKSLIKKSGDYLKQNIERYLGILYYLGKAHFRKDNFRNAR</sequence>
<gene>
    <name evidence="1" type="ORF">S12H4_17239</name>
</gene>
<dbReference type="AlphaFoldDB" id="X1SYA2"/>
<evidence type="ECO:0000313" key="1">
    <source>
        <dbReference type="EMBL" id="GAI84106.1"/>
    </source>
</evidence>
<name>X1SYA2_9ZZZZ</name>
<reference evidence="1" key="1">
    <citation type="journal article" date="2014" name="Front. Microbiol.">
        <title>High frequency of phylogenetically diverse reductive dehalogenase-homologous genes in deep subseafloor sedimentary metagenomes.</title>
        <authorList>
            <person name="Kawai M."/>
            <person name="Futagami T."/>
            <person name="Toyoda A."/>
            <person name="Takaki Y."/>
            <person name="Nishi S."/>
            <person name="Hori S."/>
            <person name="Arai W."/>
            <person name="Tsubouchi T."/>
            <person name="Morono Y."/>
            <person name="Uchiyama I."/>
            <person name="Ito T."/>
            <person name="Fujiyama A."/>
            <person name="Inagaki F."/>
            <person name="Takami H."/>
        </authorList>
    </citation>
    <scope>NUCLEOTIDE SEQUENCE</scope>
    <source>
        <strain evidence="1">Expedition CK06-06</strain>
    </source>
</reference>
<feature type="non-terminal residue" evidence="1">
    <location>
        <position position="40"/>
    </location>
</feature>
<comment type="caution">
    <text evidence="1">The sequence shown here is derived from an EMBL/GenBank/DDBJ whole genome shotgun (WGS) entry which is preliminary data.</text>
</comment>